<accession>A0A7R8WF17</accession>
<dbReference type="GO" id="GO:0030971">
    <property type="term" value="F:receptor tyrosine kinase binding"/>
    <property type="evidence" value="ECO:0007669"/>
    <property type="project" value="TreeGrafter"/>
</dbReference>
<dbReference type="Pfam" id="PF00018">
    <property type="entry name" value="SH3_1"/>
    <property type="match status" value="1"/>
</dbReference>
<dbReference type="PANTHER" id="PTHR19969">
    <property type="entry name" value="SH2-SH3 ADAPTOR PROTEIN-RELATED"/>
    <property type="match status" value="1"/>
</dbReference>
<dbReference type="InterPro" id="IPR036028">
    <property type="entry name" value="SH3-like_dom_sf"/>
</dbReference>
<protein>
    <submittedName>
        <fullName evidence="3">Uncharacterized protein</fullName>
    </submittedName>
</protein>
<dbReference type="EMBL" id="OB661193">
    <property type="protein sequence ID" value="CAD7227600.1"/>
    <property type="molecule type" value="Genomic_DNA"/>
</dbReference>
<dbReference type="SMART" id="SM00252">
    <property type="entry name" value="SH2"/>
    <property type="match status" value="1"/>
</dbReference>
<dbReference type="SMART" id="SM00326">
    <property type="entry name" value="SH3"/>
    <property type="match status" value="2"/>
</dbReference>
<evidence type="ECO:0000256" key="1">
    <source>
        <dbReference type="ARBA" id="ARBA00022443"/>
    </source>
</evidence>
<sequence>MATSNEAFDPHDESSWYHVRMNRQDATDLLMKEREAGVFLVRDSATIAGDLVLCVREDNRVSHYIINKLQRGEKTVFKIGDQEFDDIPALLSFYRLHYLDTTPLIRPASKHFKVVAKFDFDGKDEEDLPFRKGDILTVIREDEEGWWTARNREGREGSIPVPYVQRRTLPAYARVIKERVPNQYDKSALPLRIGDRIMVTRTNPNGEWEGEIDGRKGYFPFNYVEWEDVVD</sequence>
<keyword evidence="1" id="KW-0728">SH3 domain</keyword>
<dbReference type="PROSITE" id="PS50002">
    <property type="entry name" value="SH3"/>
    <property type="match status" value="1"/>
</dbReference>
<dbReference type="GO" id="GO:0007167">
    <property type="term" value="P:enzyme-linked receptor protein signaling pathway"/>
    <property type="evidence" value="ECO:0007669"/>
    <property type="project" value="TreeGrafter"/>
</dbReference>
<dbReference type="PROSITE" id="PS50001">
    <property type="entry name" value="SH2"/>
    <property type="match status" value="1"/>
</dbReference>
<gene>
    <name evidence="3" type="ORF">CTOB1V02_LOCUS5501</name>
</gene>
<dbReference type="InterPro" id="IPR036860">
    <property type="entry name" value="SH2_dom_sf"/>
</dbReference>
<reference evidence="3" key="1">
    <citation type="submission" date="2020-11" db="EMBL/GenBank/DDBJ databases">
        <authorList>
            <person name="Tran Van P."/>
        </authorList>
    </citation>
    <scope>NUCLEOTIDE SEQUENCE</scope>
</reference>
<dbReference type="Pfam" id="PF00017">
    <property type="entry name" value="SH2"/>
    <property type="match status" value="1"/>
</dbReference>
<dbReference type="Pfam" id="PF07653">
    <property type="entry name" value="SH3_2"/>
    <property type="match status" value="1"/>
</dbReference>
<dbReference type="PANTHER" id="PTHR19969:SF5">
    <property type="entry name" value="CRK-LIKE PROTEIN"/>
    <property type="match status" value="1"/>
</dbReference>
<dbReference type="SUPFAM" id="SSF50044">
    <property type="entry name" value="SH3-domain"/>
    <property type="match status" value="1"/>
</dbReference>
<dbReference type="SUPFAM" id="SSF55550">
    <property type="entry name" value="SH2 domain"/>
    <property type="match status" value="1"/>
</dbReference>
<dbReference type="OrthoDB" id="9204160at2759"/>
<evidence type="ECO:0000313" key="3">
    <source>
        <dbReference type="EMBL" id="CAD7227600.1"/>
    </source>
</evidence>
<dbReference type="GO" id="GO:0048468">
    <property type="term" value="P:cell development"/>
    <property type="evidence" value="ECO:0007669"/>
    <property type="project" value="UniProtKB-ARBA"/>
</dbReference>
<dbReference type="InterPro" id="IPR000980">
    <property type="entry name" value="SH2"/>
</dbReference>
<dbReference type="InterPro" id="IPR001452">
    <property type="entry name" value="SH3_domain"/>
</dbReference>
<dbReference type="PRINTS" id="PR00401">
    <property type="entry name" value="SH2DOMAIN"/>
</dbReference>
<dbReference type="CDD" id="cd09926">
    <property type="entry name" value="SH2_CRK_like"/>
    <property type="match status" value="1"/>
</dbReference>
<name>A0A7R8WF17_9CRUS</name>
<dbReference type="PRINTS" id="PR00452">
    <property type="entry name" value="SH3DOMAIN"/>
</dbReference>
<dbReference type="AlphaFoldDB" id="A0A7R8WF17"/>
<dbReference type="InterPro" id="IPR051184">
    <property type="entry name" value="Tyrosine-phos_adapter"/>
</dbReference>
<evidence type="ECO:0000256" key="2">
    <source>
        <dbReference type="ARBA" id="ARBA00022999"/>
    </source>
</evidence>
<dbReference type="GO" id="GO:0016477">
    <property type="term" value="P:cell migration"/>
    <property type="evidence" value="ECO:0007669"/>
    <property type="project" value="TreeGrafter"/>
</dbReference>
<dbReference type="GO" id="GO:0035591">
    <property type="term" value="F:signaling adaptor activity"/>
    <property type="evidence" value="ECO:0007669"/>
    <property type="project" value="TreeGrafter"/>
</dbReference>
<dbReference type="GO" id="GO:0005737">
    <property type="term" value="C:cytoplasm"/>
    <property type="evidence" value="ECO:0007669"/>
    <property type="project" value="TreeGrafter"/>
</dbReference>
<keyword evidence="2" id="KW-0727">SH2 domain</keyword>
<proteinExistence type="predicted"/>
<dbReference type="Gene3D" id="2.30.30.40">
    <property type="entry name" value="SH3 Domains"/>
    <property type="match status" value="2"/>
</dbReference>
<organism evidence="3">
    <name type="scientific">Cyprideis torosa</name>
    <dbReference type="NCBI Taxonomy" id="163714"/>
    <lineage>
        <taxon>Eukaryota</taxon>
        <taxon>Metazoa</taxon>
        <taxon>Ecdysozoa</taxon>
        <taxon>Arthropoda</taxon>
        <taxon>Crustacea</taxon>
        <taxon>Oligostraca</taxon>
        <taxon>Ostracoda</taxon>
        <taxon>Podocopa</taxon>
        <taxon>Podocopida</taxon>
        <taxon>Cytherocopina</taxon>
        <taxon>Cytheroidea</taxon>
        <taxon>Cytherideidae</taxon>
        <taxon>Cyprideis</taxon>
    </lineage>
</organism>
<dbReference type="Gene3D" id="3.30.505.10">
    <property type="entry name" value="SH2 domain"/>
    <property type="match status" value="1"/>
</dbReference>